<reference evidence="1 2" key="1">
    <citation type="journal article" date="2023" name="ACS Omega">
        <title>Identification of the Neoaspergillic Acid Biosynthesis Gene Cluster by Establishing an In Vitro CRISPR-Ribonucleoprotein Genetic System in Aspergillus melleus.</title>
        <authorList>
            <person name="Yuan B."/>
            <person name="Grau M.F."/>
            <person name="Murata R.M."/>
            <person name="Torok T."/>
            <person name="Venkateswaran K."/>
            <person name="Stajich J.E."/>
            <person name="Wang C.C.C."/>
        </authorList>
    </citation>
    <scope>NUCLEOTIDE SEQUENCE [LARGE SCALE GENOMIC DNA]</scope>
    <source>
        <strain evidence="1 2">IMV 1140</strain>
    </source>
</reference>
<dbReference type="Proteomes" id="UP001177260">
    <property type="component" value="Unassembled WGS sequence"/>
</dbReference>
<name>A0ACC3AQG5_9EURO</name>
<evidence type="ECO:0000313" key="1">
    <source>
        <dbReference type="EMBL" id="KAK1139645.1"/>
    </source>
</evidence>
<evidence type="ECO:0000313" key="2">
    <source>
        <dbReference type="Proteomes" id="UP001177260"/>
    </source>
</evidence>
<proteinExistence type="predicted"/>
<protein>
    <submittedName>
        <fullName evidence="1">Uncharacterized protein</fullName>
    </submittedName>
</protein>
<gene>
    <name evidence="1" type="ORF">N8T08_000582</name>
</gene>
<comment type="caution">
    <text evidence="1">The sequence shown here is derived from an EMBL/GenBank/DDBJ whole genome shotgun (WGS) entry which is preliminary data.</text>
</comment>
<dbReference type="EMBL" id="JAOPJF010000102">
    <property type="protein sequence ID" value="KAK1139645.1"/>
    <property type="molecule type" value="Genomic_DNA"/>
</dbReference>
<keyword evidence="2" id="KW-1185">Reference proteome</keyword>
<accession>A0ACC3AQG5</accession>
<sequence length="225" mass="24746">MAPPRQRTTAIQDDSRSEGSSTTREHKTTTTKGRKGNTSLAATSVSVRETKTTVNVTSAPANGDQHDSQPKMHWPEMPLEILHSYRHAYKLSSPSAFNSEYSRLLLSKGIGLRSPTSIAAQRANSSNSDKDPKTSGSHGTKKTLQPGTDGPNGTSAKPLTGHRLDRKNALNQICSQDRVSKNQLAVTVRKHFNSAGLAEQEAIARFLYKVREEGRGRHFRLRFQP</sequence>
<organism evidence="1 2">
    <name type="scientific">Aspergillus melleus</name>
    <dbReference type="NCBI Taxonomy" id="138277"/>
    <lineage>
        <taxon>Eukaryota</taxon>
        <taxon>Fungi</taxon>
        <taxon>Dikarya</taxon>
        <taxon>Ascomycota</taxon>
        <taxon>Pezizomycotina</taxon>
        <taxon>Eurotiomycetes</taxon>
        <taxon>Eurotiomycetidae</taxon>
        <taxon>Eurotiales</taxon>
        <taxon>Aspergillaceae</taxon>
        <taxon>Aspergillus</taxon>
        <taxon>Aspergillus subgen. Circumdati</taxon>
    </lineage>
</organism>